<accession>A0ACB6FAT3</accession>
<keyword evidence="2" id="KW-1185">Reference proteome</keyword>
<gene>
    <name evidence="1" type="ORF">AG0111_0g10129</name>
</gene>
<evidence type="ECO:0000313" key="2">
    <source>
        <dbReference type="Proteomes" id="UP000293547"/>
    </source>
</evidence>
<dbReference type="Proteomes" id="UP000293547">
    <property type="component" value="Unassembled WGS sequence"/>
</dbReference>
<organism evidence="1 2">
    <name type="scientific">Alternaria gaisen</name>
    <dbReference type="NCBI Taxonomy" id="167740"/>
    <lineage>
        <taxon>Eukaryota</taxon>
        <taxon>Fungi</taxon>
        <taxon>Dikarya</taxon>
        <taxon>Ascomycota</taxon>
        <taxon>Pezizomycotina</taxon>
        <taxon>Dothideomycetes</taxon>
        <taxon>Pleosporomycetidae</taxon>
        <taxon>Pleosporales</taxon>
        <taxon>Pleosporineae</taxon>
        <taxon>Pleosporaceae</taxon>
        <taxon>Alternaria</taxon>
        <taxon>Alternaria sect. Alternaria</taxon>
    </lineage>
</organism>
<name>A0ACB6FAT3_9PLEO</name>
<reference evidence="1 2" key="1">
    <citation type="journal article" date="2019" name="bioRxiv">
        <title>Genomics, evolutionary history and diagnostics of the Alternaria alternata species group including apple and Asian pear pathotypes.</title>
        <authorList>
            <person name="Armitage A.D."/>
            <person name="Cockerton H.M."/>
            <person name="Sreenivasaprasad S."/>
            <person name="Woodhall J.W."/>
            <person name="Lane C.R."/>
            <person name="Harrison R.J."/>
            <person name="Clarkson J.P."/>
        </authorList>
    </citation>
    <scope>NUCLEOTIDE SEQUENCE [LARGE SCALE GENOMIC DNA]</scope>
    <source>
        <strain evidence="1 2">FERA 650</strain>
    </source>
</reference>
<comment type="caution">
    <text evidence="1">The sequence shown here is derived from an EMBL/GenBank/DDBJ whole genome shotgun (WGS) entry which is preliminary data.</text>
</comment>
<evidence type="ECO:0000313" key="1">
    <source>
        <dbReference type="EMBL" id="KAB2101423.1"/>
    </source>
</evidence>
<sequence length="101" mass="10774">MCSPVTLLQLTHSDQVSVHFISFSKTNCQSAGAVDSEDDALAREYCEPAVSLPVQCSRCAPHDLGNMHSVKHTSTHTTALSLSLKKQNEGLSPSATATFKA</sequence>
<dbReference type="EMBL" id="PDWZ02000011">
    <property type="protein sequence ID" value="KAB2101423.1"/>
    <property type="molecule type" value="Genomic_DNA"/>
</dbReference>
<proteinExistence type="predicted"/>
<protein>
    <submittedName>
        <fullName evidence="1">Uncharacterized protein</fullName>
    </submittedName>
</protein>